<name>A0ABW2TIK6_9PSEU</name>
<protein>
    <submittedName>
        <fullName evidence="1">Uncharacterized protein</fullName>
    </submittedName>
</protein>
<organism evidence="1 2">
    <name type="scientific">Actinokineospora soli</name>
    <dbReference type="NCBI Taxonomy" id="1048753"/>
    <lineage>
        <taxon>Bacteria</taxon>
        <taxon>Bacillati</taxon>
        <taxon>Actinomycetota</taxon>
        <taxon>Actinomycetes</taxon>
        <taxon>Pseudonocardiales</taxon>
        <taxon>Pseudonocardiaceae</taxon>
        <taxon>Actinokineospora</taxon>
    </lineage>
</organism>
<proteinExistence type="predicted"/>
<comment type="caution">
    <text evidence="1">The sequence shown here is derived from an EMBL/GenBank/DDBJ whole genome shotgun (WGS) entry which is preliminary data.</text>
</comment>
<accession>A0ABW2TIK6</accession>
<sequence>MPRISDPTHGTVVVTTTATRVLAAAAASTAEITRHGVELRPEVPIGTRDPDRLTLIVDGAKARLSPGAGRYSRRSYRVDAWVDDVHYVLKPEVDGSTLCADGVERGYFPGPEEPAAWLPGTTPTDAAIGYALTTAFGVTARSLYDVLFSAARTPVVGSQRPIA</sequence>
<dbReference type="Proteomes" id="UP001596512">
    <property type="component" value="Unassembled WGS sequence"/>
</dbReference>
<evidence type="ECO:0000313" key="1">
    <source>
        <dbReference type="EMBL" id="MFC7612895.1"/>
    </source>
</evidence>
<evidence type="ECO:0000313" key="2">
    <source>
        <dbReference type="Proteomes" id="UP001596512"/>
    </source>
</evidence>
<reference evidence="2" key="1">
    <citation type="journal article" date="2019" name="Int. J. Syst. Evol. Microbiol.">
        <title>The Global Catalogue of Microorganisms (GCM) 10K type strain sequencing project: providing services to taxonomists for standard genome sequencing and annotation.</title>
        <authorList>
            <consortium name="The Broad Institute Genomics Platform"/>
            <consortium name="The Broad Institute Genome Sequencing Center for Infectious Disease"/>
            <person name="Wu L."/>
            <person name="Ma J."/>
        </authorList>
    </citation>
    <scope>NUCLEOTIDE SEQUENCE [LARGE SCALE GENOMIC DNA]</scope>
    <source>
        <strain evidence="2">JCM 17695</strain>
    </source>
</reference>
<gene>
    <name evidence="1" type="ORF">ACFQV2_03815</name>
</gene>
<dbReference type="EMBL" id="JBHTEY010000004">
    <property type="protein sequence ID" value="MFC7612895.1"/>
    <property type="molecule type" value="Genomic_DNA"/>
</dbReference>
<keyword evidence="2" id="KW-1185">Reference proteome</keyword>